<dbReference type="GO" id="GO:0050660">
    <property type="term" value="F:flavin adenine dinucleotide binding"/>
    <property type="evidence" value="ECO:0007669"/>
    <property type="project" value="InterPro"/>
</dbReference>
<dbReference type="eggNOG" id="COG0277">
    <property type="taxonomic scope" value="Bacteria"/>
</dbReference>
<dbReference type="Pfam" id="PF08031">
    <property type="entry name" value="BBE"/>
    <property type="match status" value="1"/>
</dbReference>
<sequence>MLPYTKGDYVNWPDLNIKDWPTTYYGTNFTKLREVKTSYDPYDVFRFPQSIPPLGKKKKEEQ</sequence>
<evidence type="ECO:0000313" key="3">
    <source>
        <dbReference type="Proteomes" id="UP000027822"/>
    </source>
</evidence>
<evidence type="ECO:0000313" key="2">
    <source>
        <dbReference type="EMBL" id="KEK19295.1"/>
    </source>
</evidence>
<evidence type="ECO:0000259" key="1">
    <source>
        <dbReference type="Pfam" id="PF08031"/>
    </source>
</evidence>
<dbReference type="STRING" id="574376.BAMA_23240"/>
<protein>
    <recommendedName>
        <fullName evidence="1">Berberine/berberine-like domain-containing protein</fullName>
    </recommendedName>
</protein>
<dbReference type="AlphaFoldDB" id="A0A073JYE6"/>
<feature type="domain" description="Berberine/berberine-like" evidence="1">
    <location>
        <begin position="8"/>
        <end position="52"/>
    </location>
</feature>
<dbReference type="EMBL" id="JOTN01000008">
    <property type="protein sequence ID" value="KEK19295.1"/>
    <property type="molecule type" value="Genomic_DNA"/>
</dbReference>
<dbReference type="Proteomes" id="UP000027822">
    <property type="component" value="Unassembled WGS sequence"/>
</dbReference>
<name>A0A073JYE6_9BACI</name>
<dbReference type="GO" id="GO:0016491">
    <property type="term" value="F:oxidoreductase activity"/>
    <property type="evidence" value="ECO:0007669"/>
    <property type="project" value="InterPro"/>
</dbReference>
<organism evidence="2 3">
    <name type="scientific">Bacillus manliponensis</name>
    <dbReference type="NCBI Taxonomy" id="574376"/>
    <lineage>
        <taxon>Bacteria</taxon>
        <taxon>Bacillati</taxon>
        <taxon>Bacillota</taxon>
        <taxon>Bacilli</taxon>
        <taxon>Bacillales</taxon>
        <taxon>Bacillaceae</taxon>
        <taxon>Bacillus</taxon>
        <taxon>Bacillus cereus group</taxon>
    </lineage>
</organism>
<keyword evidence="3" id="KW-1185">Reference proteome</keyword>
<proteinExistence type="predicted"/>
<dbReference type="InterPro" id="IPR012951">
    <property type="entry name" value="BBE"/>
</dbReference>
<reference evidence="2 3" key="1">
    <citation type="submission" date="2014-06" db="EMBL/GenBank/DDBJ databases">
        <title>Draft genome sequence of Bacillus manliponensis JCM 15802 (MCCC 1A00708).</title>
        <authorList>
            <person name="Lai Q."/>
            <person name="Liu Y."/>
            <person name="Shao Z."/>
        </authorList>
    </citation>
    <scope>NUCLEOTIDE SEQUENCE [LARGE SCALE GENOMIC DNA]</scope>
    <source>
        <strain evidence="2 3">JCM 15802</strain>
    </source>
</reference>
<gene>
    <name evidence="2" type="ORF">BAMA_23240</name>
</gene>
<accession>A0A073JYE6</accession>
<dbReference type="Gene3D" id="3.30.465.10">
    <property type="match status" value="1"/>
</dbReference>
<comment type="caution">
    <text evidence="2">The sequence shown here is derived from an EMBL/GenBank/DDBJ whole genome shotgun (WGS) entry which is preliminary data.</text>
</comment>
<dbReference type="InterPro" id="IPR016169">
    <property type="entry name" value="FAD-bd_PCMH_sub2"/>
</dbReference>